<evidence type="ECO:0000256" key="10">
    <source>
        <dbReference type="ARBA" id="ARBA00023065"/>
    </source>
</evidence>
<dbReference type="CDD" id="cd06186">
    <property type="entry name" value="NOX_Duox_like_FAD_NADP"/>
    <property type="match status" value="1"/>
</dbReference>
<name>A0AAD9L8C3_PAPLA</name>
<sequence>MSQVASALIHEYARAREGSPSPAASNTTSTTASKPAGKKVKHIDYVKTTTGYWHWYIVAGVVGALTLYHLITLARNRVQRRARAAQLQANKEGGLEPAALKNVWVRGLHTVEAAIANFFLIKTFPFPVYEGVNVSDMFFSIAYFAVCLGLTFYRTYQNGSRRVELEFGMMCYVQIPLIVALASRNNLISYLTGISYQKLNFMHRAAGRACYIFAWVHTIAYCVVGLGKHGPGNYVFWTGVMALAALTTATVSSFALARRVMYETFLILHIVFITLFLVGCFMHRPKKSFQPWIIAGFVVWGFDRLVGLCRMAIINKVWLMPLGKKHNKQCSECTVELVTSDIVRLTVPRPLLRWGPGQHALLSMPSVATLRYEQHPFSFCNIPSSDGKGPAVFIIRAHSGFTRKLVEHVKEERTTSIQCYLDGPYGIAESYSHHDCVVLIAGGTGISHVLSLFLDIISAHRQGRSAVKSLRLVWNIRHLADVNWIAPLLNEALAAPLSGLTIAIDIHLTRSVVSDEPDMTRGITELLASHPHSGQSHHGSSTAATPDAEKAAGMGMSAESSGMGSSANVSQEKLGHESEKVARFADLPKISSEVTAVIKFRAGRAGLREILEEDVSKAQTTMGVAVCGPMALNLDTRRAVHEVNSPKRVLQGQAKIELSVEKFGW</sequence>
<dbReference type="Gene3D" id="2.40.30.10">
    <property type="entry name" value="Translation factors"/>
    <property type="match status" value="1"/>
</dbReference>
<feature type="transmembrane region" description="Helical" evidence="15">
    <location>
        <begin position="290"/>
        <end position="313"/>
    </location>
</feature>
<keyword evidence="7" id="KW-0249">Electron transport</keyword>
<evidence type="ECO:0000256" key="9">
    <source>
        <dbReference type="ARBA" id="ARBA00023002"/>
    </source>
</evidence>
<feature type="domain" description="FAD-binding FR-type" evidence="16">
    <location>
        <begin position="325"/>
        <end position="431"/>
    </location>
</feature>
<evidence type="ECO:0000256" key="8">
    <source>
        <dbReference type="ARBA" id="ARBA00022989"/>
    </source>
</evidence>
<feature type="transmembrane region" description="Helical" evidence="15">
    <location>
        <begin position="53"/>
        <end position="74"/>
    </location>
</feature>
<evidence type="ECO:0000256" key="11">
    <source>
        <dbReference type="ARBA" id="ARBA00023136"/>
    </source>
</evidence>
<keyword evidence="10" id="KW-0406">Ion transport</keyword>
<dbReference type="SFLD" id="SFLDG01168">
    <property type="entry name" value="Ferric_reductase_subgroup_(FRE"/>
    <property type="match status" value="1"/>
</dbReference>
<keyword evidence="6 15" id="KW-0812">Transmembrane</keyword>
<dbReference type="GO" id="GO:0015677">
    <property type="term" value="P:copper ion import"/>
    <property type="evidence" value="ECO:0007669"/>
    <property type="project" value="TreeGrafter"/>
</dbReference>
<dbReference type="InterPro" id="IPR013130">
    <property type="entry name" value="Fe3_Rdtase_TM_dom"/>
</dbReference>
<comment type="similarity">
    <text evidence="2">Belongs to the ferric reductase (FRE) family.</text>
</comment>
<evidence type="ECO:0000313" key="18">
    <source>
        <dbReference type="Proteomes" id="UP001182556"/>
    </source>
</evidence>
<comment type="subcellular location">
    <subcellularLocation>
        <location evidence="1">Cell membrane</location>
        <topology evidence="1">Multi-pass membrane protein</topology>
    </subcellularLocation>
</comment>
<dbReference type="InterPro" id="IPR051410">
    <property type="entry name" value="Ferric/Cupric_Reductase"/>
</dbReference>
<dbReference type="Gene3D" id="3.40.50.80">
    <property type="entry name" value="Nucleotide-binding domain of ferredoxin-NADP reductase (FNR) module"/>
    <property type="match status" value="1"/>
</dbReference>
<dbReference type="EMBL" id="JAODAN010000002">
    <property type="protein sequence ID" value="KAK1926813.1"/>
    <property type="molecule type" value="Genomic_DNA"/>
</dbReference>
<evidence type="ECO:0000256" key="2">
    <source>
        <dbReference type="ARBA" id="ARBA00006278"/>
    </source>
</evidence>
<dbReference type="GO" id="GO:0005886">
    <property type="term" value="C:plasma membrane"/>
    <property type="evidence" value="ECO:0007669"/>
    <property type="project" value="UniProtKB-SubCell"/>
</dbReference>
<dbReference type="Pfam" id="PF08022">
    <property type="entry name" value="FAD_binding_8"/>
    <property type="match status" value="1"/>
</dbReference>
<dbReference type="GO" id="GO:0006826">
    <property type="term" value="P:iron ion transport"/>
    <property type="evidence" value="ECO:0007669"/>
    <property type="project" value="TreeGrafter"/>
</dbReference>
<dbReference type="InterPro" id="IPR013121">
    <property type="entry name" value="Fe_red_NAD-bd_6"/>
</dbReference>
<dbReference type="GO" id="GO:0006879">
    <property type="term" value="P:intracellular iron ion homeostasis"/>
    <property type="evidence" value="ECO:0007669"/>
    <property type="project" value="TreeGrafter"/>
</dbReference>
<dbReference type="PANTHER" id="PTHR32361">
    <property type="entry name" value="FERRIC/CUPRIC REDUCTASE TRANSMEMBRANE COMPONENT"/>
    <property type="match status" value="1"/>
</dbReference>
<evidence type="ECO:0000256" key="14">
    <source>
        <dbReference type="SAM" id="MobiDB-lite"/>
    </source>
</evidence>
<evidence type="ECO:0000256" key="6">
    <source>
        <dbReference type="ARBA" id="ARBA00022692"/>
    </source>
</evidence>
<keyword evidence="9" id="KW-0560">Oxidoreductase</keyword>
<keyword evidence="5" id="KW-1003">Cell membrane</keyword>
<evidence type="ECO:0000256" key="7">
    <source>
        <dbReference type="ARBA" id="ARBA00022982"/>
    </source>
</evidence>
<feature type="compositionally biased region" description="Low complexity" evidence="14">
    <location>
        <begin position="529"/>
        <end position="541"/>
    </location>
</feature>
<keyword evidence="12" id="KW-0325">Glycoprotein</keyword>
<evidence type="ECO:0000256" key="5">
    <source>
        <dbReference type="ARBA" id="ARBA00022475"/>
    </source>
</evidence>
<feature type="transmembrane region" description="Helical" evidence="15">
    <location>
        <begin position="264"/>
        <end position="284"/>
    </location>
</feature>
<dbReference type="Proteomes" id="UP001182556">
    <property type="component" value="Unassembled WGS sequence"/>
</dbReference>
<reference evidence="17" key="1">
    <citation type="submission" date="2023-02" db="EMBL/GenBank/DDBJ databases">
        <title>Identification and recombinant expression of a fungal hydrolase from Papiliotrema laurentii that hydrolyzes apple cutin and clears colloidal polyester polyurethane.</title>
        <authorList>
            <consortium name="DOE Joint Genome Institute"/>
            <person name="Roman V.A."/>
            <person name="Bojanowski C."/>
            <person name="Crable B.R."/>
            <person name="Wagner D.N."/>
            <person name="Hung C.S."/>
            <person name="Nadeau L.J."/>
            <person name="Schratz L."/>
            <person name="Haridas S."/>
            <person name="Pangilinan J."/>
            <person name="Lipzen A."/>
            <person name="Na H."/>
            <person name="Yan M."/>
            <person name="Ng V."/>
            <person name="Grigoriev I.V."/>
            <person name="Spatafora J.W."/>
            <person name="Barlow D."/>
            <person name="Biffinger J."/>
            <person name="Kelley-Loughnane N."/>
            <person name="Varaljay V.A."/>
            <person name="Crookes-Goodson W.J."/>
        </authorList>
    </citation>
    <scope>NUCLEOTIDE SEQUENCE</scope>
    <source>
        <strain evidence="17">5307AH</strain>
    </source>
</reference>
<feature type="transmembrane region" description="Helical" evidence="15">
    <location>
        <begin position="209"/>
        <end position="228"/>
    </location>
</feature>
<feature type="region of interest" description="Disordered" evidence="14">
    <location>
        <begin position="529"/>
        <end position="574"/>
    </location>
</feature>
<evidence type="ECO:0000259" key="16">
    <source>
        <dbReference type="PROSITE" id="PS51384"/>
    </source>
</evidence>
<dbReference type="SFLD" id="SFLDS00052">
    <property type="entry name" value="Ferric_Reductase_Domain"/>
    <property type="match status" value="1"/>
</dbReference>
<dbReference type="SUPFAM" id="SSF52343">
    <property type="entry name" value="Ferredoxin reductase-like, C-terminal NADP-linked domain"/>
    <property type="match status" value="1"/>
</dbReference>
<keyword evidence="11 15" id="KW-0472">Membrane</keyword>
<evidence type="ECO:0000256" key="1">
    <source>
        <dbReference type="ARBA" id="ARBA00004651"/>
    </source>
</evidence>
<dbReference type="PROSITE" id="PS51384">
    <property type="entry name" value="FAD_FR"/>
    <property type="match status" value="1"/>
</dbReference>
<evidence type="ECO:0000256" key="13">
    <source>
        <dbReference type="ARBA" id="ARBA00048483"/>
    </source>
</evidence>
<dbReference type="InterPro" id="IPR017938">
    <property type="entry name" value="Riboflavin_synthase-like_b-brl"/>
</dbReference>
<dbReference type="SUPFAM" id="SSF63380">
    <property type="entry name" value="Riboflavin synthase domain-like"/>
    <property type="match status" value="1"/>
</dbReference>
<dbReference type="EC" id="1.16.1.9" evidence="3"/>
<evidence type="ECO:0000256" key="4">
    <source>
        <dbReference type="ARBA" id="ARBA00022448"/>
    </source>
</evidence>
<keyword evidence="8 15" id="KW-1133">Transmembrane helix</keyword>
<dbReference type="AlphaFoldDB" id="A0AAD9L8C3"/>
<feature type="compositionally biased region" description="Low complexity" evidence="14">
    <location>
        <begin position="551"/>
        <end position="567"/>
    </location>
</feature>
<proteinExistence type="inferred from homology"/>
<dbReference type="InterPro" id="IPR017927">
    <property type="entry name" value="FAD-bd_FR_type"/>
</dbReference>
<accession>A0AAD9L8C3</accession>
<dbReference type="PANTHER" id="PTHR32361:SF9">
    <property type="entry name" value="FERRIC REDUCTASE TRANSMEMBRANE COMPONENT 3-RELATED"/>
    <property type="match status" value="1"/>
</dbReference>
<feature type="transmembrane region" description="Helical" evidence="15">
    <location>
        <begin position="137"/>
        <end position="155"/>
    </location>
</feature>
<dbReference type="GO" id="GO:0052851">
    <property type="term" value="F:ferric-chelate reductase (NADPH) activity"/>
    <property type="evidence" value="ECO:0007669"/>
    <property type="project" value="UniProtKB-EC"/>
</dbReference>
<evidence type="ECO:0000256" key="15">
    <source>
        <dbReference type="SAM" id="Phobius"/>
    </source>
</evidence>
<comment type="catalytic activity">
    <reaction evidence="13">
        <text>2 a Fe(II)-siderophore + NADP(+) + H(+) = 2 a Fe(III)-siderophore + NADPH</text>
        <dbReference type="Rhea" id="RHEA:28795"/>
        <dbReference type="Rhea" id="RHEA-COMP:11342"/>
        <dbReference type="Rhea" id="RHEA-COMP:11344"/>
        <dbReference type="ChEBI" id="CHEBI:15378"/>
        <dbReference type="ChEBI" id="CHEBI:29033"/>
        <dbReference type="ChEBI" id="CHEBI:29034"/>
        <dbReference type="ChEBI" id="CHEBI:57783"/>
        <dbReference type="ChEBI" id="CHEBI:58349"/>
        <dbReference type="EC" id="1.16.1.9"/>
    </reaction>
</comment>
<dbReference type="InterPro" id="IPR013112">
    <property type="entry name" value="FAD-bd_8"/>
</dbReference>
<feature type="region of interest" description="Disordered" evidence="14">
    <location>
        <begin position="15"/>
        <end position="35"/>
    </location>
</feature>
<keyword evidence="18" id="KW-1185">Reference proteome</keyword>
<dbReference type="Pfam" id="PF08030">
    <property type="entry name" value="NAD_binding_6"/>
    <property type="match status" value="1"/>
</dbReference>
<dbReference type="Pfam" id="PF01794">
    <property type="entry name" value="Ferric_reduct"/>
    <property type="match status" value="1"/>
</dbReference>
<feature type="transmembrane region" description="Helical" evidence="15">
    <location>
        <begin position="234"/>
        <end position="257"/>
    </location>
</feature>
<evidence type="ECO:0000256" key="3">
    <source>
        <dbReference type="ARBA" id="ARBA00012668"/>
    </source>
</evidence>
<organism evidence="17 18">
    <name type="scientific">Papiliotrema laurentii</name>
    <name type="common">Cryptococcus laurentii</name>
    <dbReference type="NCBI Taxonomy" id="5418"/>
    <lineage>
        <taxon>Eukaryota</taxon>
        <taxon>Fungi</taxon>
        <taxon>Dikarya</taxon>
        <taxon>Basidiomycota</taxon>
        <taxon>Agaricomycotina</taxon>
        <taxon>Tremellomycetes</taxon>
        <taxon>Tremellales</taxon>
        <taxon>Rhynchogastremaceae</taxon>
        <taxon>Papiliotrema</taxon>
    </lineage>
</organism>
<dbReference type="InterPro" id="IPR039261">
    <property type="entry name" value="FNR_nucleotide-bd"/>
</dbReference>
<keyword evidence="4" id="KW-0813">Transport</keyword>
<comment type="caution">
    <text evidence="17">The sequence shown here is derived from an EMBL/GenBank/DDBJ whole genome shotgun (WGS) entry which is preliminary data.</text>
</comment>
<gene>
    <name evidence="17" type="ORF">DB88DRAFT_471301</name>
</gene>
<feature type="compositionally biased region" description="Low complexity" evidence="14">
    <location>
        <begin position="19"/>
        <end position="35"/>
    </location>
</feature>
<protein>
    <recommendedName>
        <fullName evidence="3">ferric-chelate reductase (NADPH)</fullName>
        <ecNumber evidence="3">1.16.1.9</ecNumber>
    </recommendedName>
</protein>
<evidence type="ECO:0000313" key="17">
    <source>
        <dbReference type="EMBL" id="KAK1926813.1"/>
    </source>
</evidence>
<evidence type="ECO:0000256" key="12">
    <source>
        <dbReference type="ARBA" id="ARBA00023180"/>
    </source>
</evidence>